<dbReference type="AlphaFoldDB" id="A0A4S8MZX5"/>
<organism evidence="3 4">
    <name type="scientific">Nocardioides caeni</name>
    <dbReference type="NCBI Taxonomy" id="574700"/>
    <lineage>
        <taxon>Bacteria</taxon>
        <taxon>Bacillati</taxon>
        <taxon>Actinomycetota</taxon>
        <taxon>Actinomycetes</taxon>
        <taxon>Propionibacteriales</taxon>
        <taxon>Nocardioidaceae</taxon>
        <taxon>Nocardioides</taxon>
    </lineage>
</organism>
<reference evidence="3 4" key="1">
    <citation type="journal article" date="2009" name="Int. J. Syst. Evol. Microbiol.">
        <title>Nocardioides caeni sp. nov., isolated from wastewater.</title>
        <authorList>
            <person name="Yoon J.H."/>
            <person name="Kang S.J."/>
            <person name="Park S."/>
            <person name="Kim W."/>
            <person name="Oh T.K."/>
        </authorList>
    </citation>
    <scope>NUCLEOTIDE SEQUENCE [LARGE SCALE GENOMIC DNA]</scope>
    <source>
        <strain evidence="3 4">DSM 23134</strain>
    </source>
</reference>
<accession>A0A4S8MZX5</accession>
<comment type="caution">
    <text evidence="3">The sequence shown here is derived from an EMBL/GenBank/DDBJ whole genome shotgun (WGS) entry which is preliminary data.</text>
</comment>
<evidence type="ECO:0008006" key="5">
    <source>
        <dbReference type="Google" id="ProtNLM"/>
    </source>
</evidence>
<sequence>MTRWSRPALALSLAAVAAVAGACGDDGSDSAADVTATVTVTETVTVGAETEEETTPPAQDGSADAVLSDPGDTVVLGPDDEGDSVEVVLHRVSYPEPKEGGDEPTEGRILVAVEMTITHLSGEAVYGTNVYPNFLTADGQQIADTGWVVAAYGTYGSGQFSEELTDTVAPGNFTQGWGLYEIPPEAGQLVFPFGPDTFSIAVDPAV</sequence>
<evidence type="ECO:0000256" key="2">
    <source>
        <dbReference type="SAM" id="SignalP"/>
    </source>
</evidence>
<keyword evidence="4" id="KW-1185">Reference proteome</keyword>
<protein>
    <recommendedName>
        <fullName evidence="5">DUF4352 domain-containing protein</fullName>
    </recommendedName>
</protein>
<name>A0A4S8MZX5_9ACTN</name>
<dbReference type="PROSITE" id="PS51257">
    <property type="entry name" value="PROKAR_LIPOPROTEIN"/>
    <property type="match status" value="1"/>
</dbReference>
<feature type="chain" id="PRO_5039613693" description="DUF4352 domain-containing protein" evidence="2">
    <location>
        <begin position="23"/>
        <end position="206"/>
    </location>
</feature>
<feature type="region of interest" description="Disordered" evidence="1">
    <location>
        <begin position="45"/>
        <end position="71"/>
    </location>
</feature>
<evidence type="ECO:0000313" key="4">
    <source>
        <dbReference type="Proteomes" id="UP000307087"/>
    </source>
</evidence>
<evidence type="ECO:0000256" key="1">
    <source>
        <dbReference type="SAM" id="MobiDB-lite"/>
    </source>
</evidence>
<feature type="signal peptide" evidence="2">
    <location>
        <begin position="1"/>
        <end position="22"/>
    </location>
</feature>
<evidence type="ECO:0000313" key="3">
    <source>
        <dbReference type="EMBL" id="THV09048.1"/>
    </source>
</evidence>
<gene>
    <name evidence="3" type="ORF">E9934_17845</name>
</gene>
<dbReference type="EMBL" id="STGW01000018">
    <property type="protein sequence ID" value="THV09048.1"/>
    <property type="molecule type" value="Genomic_DNA"/>
</dbReference>
<dbReference type="Proteomes" id="UP000307087">
    <property type="component" value="Unassembled WGS sequence"/>
</dbReference>
<proteinExistence type="predicted"/>
<keyword evidence="2" id="KW-0732">Signal</keyword>
<dbReference type="RefSeq" id="WP_136564259.1">
    <property type="nucleotide sequence ID" value="NZ_BAABLS010000004.1"/>
</dbReference>